<dbReference type="EMBL" id="DWZI01000034">
    <property type="protein sequence ID" value="HJA85700.1"/>
    <property type="molecule type" value="Genomic_DNA"/>
</dbReference>
<sequence length="379" mass="43384">MCKKILLIILLLAGTHIGLYAERQEQKVVNINLAEAIQKDAKDINLSEIASDIDYIGLETTDDALCGNSYDIRFFEEGIIMGTNRQFFHFDPHGKFLNAIGSKGEGPKEYNIGLLYFLDSPKKRLYAQDFQEVICYSFDGEFIKKIPTPNLNMGDAAIFGNGLIIYSNDTYFSNKNAPYQLFIINEAGKQKKAIKGHIEKGKRYGVILSSRDYIYTFDDETYFKPALENVIYKIDSSSMKKELVYKFECGTKDIDVSSNETELRNRNKSISIYQIHETPMHLFILYGLEKRICLGMYDKQKKSFSNVRIVDDLSGGIDFVPAGKCCSGYLQMVYFPSEFKKRKASNRFSLPEKRKQFEHVLQLDEEDNPVVVVVKLKGF</sequence>
<keyword evidence="1" id="KW-0732">Signal</keyword>
<feature type="signal peptide" evidence="1">
    <location>
        <begin position="1"/>
        <end position="21"/>
    </location>
</feature>
<dbReference type="Proteomes" id="UP000823862">
    <property type="component" value="Unassembled WGS sequence"/>
</dbReference>
<accession>A0A9D2KWC9</accession>
<evidence type="ECO:0000256" key="1">
    <source>
        <dbReference type="SAM" id="SignalP"/>
    </source>
</evidence>
<dbReference type="InterPro" id="IPR011042">
    <property type="entry name" value="6-blade_b-propeller_TolB-like"/>
</dbReference>
<feature type="chain" id="PRO_5039007460" evidence="1">
    <location>
        <begin position="22"/>
        <end position="379"/>
    </location>
</feature>
<evidence type="ECO:0000313" key="3">
    <source>
        <dbReference type="Proteomes" id="UP000823862"/>
    </source>
</evidence>
<evidence type="ECO:0000313" key="2">
    <source>
        <dbReference type="EMBL" id="HJA85700.1"/>
    </source>
</evidence>
<dbReference type="AlphaFoldDB" id="A0A9D2KWC9"/>
<protein>
    <submittedName>
        <fullName evidence="2">6-bladed beta-propeller</fullName>
    </submittedName>
</protein>
<dbReference type="Pfam" id="PF17170">
    <property type="entry name" value="DUF5128"/>
    <property type="match status" value="1"/>
</dbReference>
<name>A0A9D2KWC9_9BACE</name>
<proteinExistence type="predicted"/>
<dbReference type="Gene3D" id="2.120.10.30">
    <property type="entry name" value="TolB, C-terminal domain"/>
    <property type="match status" value="1"/>
</dbReference>
<comment type="caution">
    <text evidence="2">The sequence shown here is derived from an EMBL/GenBank/DDBJ whole genome shotgun (WGS) entry which is preliminary data.</text>
</comment>
<reference evidence="2" key="2">
    <citation type="submission" date="2021-04" db="EMBL/GenBank/DDBJ databases">
        <authorList>
            <person name="Gilroy R."/>
        </authorList>
    </citation>
    <scope>NUCLEOTIDE SEQUENCE</scope>
    <source>
        <strain evidence="2">ChiHjej12B11-9795</strain>
    </source>
</reference>
<organism evidence="2 3">
    <name type="scientific">Candidatus Bacteroides avicola</name>
    <dbReference type="NCBI Taxonomy" id="2838468"/>
    <lineage>
        <taxon>Bacteria</taxon>
        <taxon>Pseudomonadati</taxon>
        <taxon>Bacteroidota</taxon>
        <taxon>Bacteroidia</taxon>
        <taxon>Bacteroidales</taxon>
        <taxon>Bacteroidaceae</taxon>
        <taxon>Bacteroides</taxon>
    </lineage>
</organism>
<reference evidence="2" key="1">
    <citation type="journal article" date="2021" name="PeerJ">
        <title>Extensive microbial diversity within the chicken gut microbiome revealed by metagenomics and culture.</title>
        <authorList>
            <person name="Gilroy R."/>
            <person name="Ravi A."/>
            <person name="Getino M."/>
            <person name="Pursley I."/>
            <person name="Horton D.L."/>
            <person name="Alikhan N.F."/>
            <person name="Baker D."/>
            <person name="Gharbi K."/>
            <person name="Hall N."/>
            <person name="Watson M."/>
            <person name="Adriaenssens E.M."/>
            <person name="Foster-Nyarko E."/>
            <person name="Jarju S."/>
            <person name="Secka A."/>
            <person name="Antonio M."/>
            <person name="Oren A."/>
            <person name="Chaudhuri R.R."/>
            <person name="La Ragione R."/>
            <person name="Hildebrand F."/>
            <person name="Pallen M.J."/>
        </authorList>
    </citation>
    <scope>NUCLEOTIDE SEQUENCE</scope>
    <source>
        <strain evidence="2">ChiHjej12B11-9795</strain>
    </source>
</reference>
<gene>
    <name evidence="2" type="ORF">H9950_05840</name>
</gene>